<dbReference type="EMBL" id="HBHX01047510">
    <property type="protein sequence ID" value="CAE0126848.1"/>
    <property type="molecule type" value="Transcribed_RNA"/>
</dbReference>
<organism evidence="2">
    <name type="scientific">Haptolina ericina</name>
    <dbReference type="NCBI Taxonomy" id="156174"/>
    <lineage>
        <taxon>Eukaryota</taxon>
        <taxon>Haptista</taxon>
        <taxon>Haptophyta</taxon>
        <taxon>Prymnesiophyceae</taxon>
        <taxon>Prymnesiales</taxon>
        <taxon>Prymnesiaceae</taxon>
        <taxon>Haptolina</taxon>
    </lineage>
</organism>
<proteinExistence type="predicted"/>
<dbReference type="AlphaFoldDB" id="A0A7S3B6X4"/>
<name>A0A7S3B6X4_9EUKA</name>
<accession>A0A7S3B6X4</accession>
<protein>
    <submittedName>
        <fullName evidence="2">Uncharacterized protein</fullName>
    </submittedName>
</protein>
<feature type="compositionally biased region" description="Basic and acidic residues" evidence="1">
    <location>
        <begin position="84"/>
        <end position="104"/>
    </location>
</feature>
<feature type="region of interest" description="Disordered" evidence="1">
    <location>
        <begin position="84"/>
        <end position="106"/>
    </location>
</feature>
<reference evidence="2" key="1">
    <citation type="submission" date="2021-01" db="EMBL/GenBank/DDBJ databases">
        <authorList>
            <person name="Corre E."/>
            <person name="Pelletier E."/>
            <person name="Niang G."/>
            <person name="Scheremetjew M."/>
            <person name="Finn R."/>
            <person name="Kale V."/>
            <person name="Holt S."/>
            <person name="Cochrane G."/>
            <person name="Meng A."/>
            <person name="Brown T."/>
            <person name="Cohen L."/>
        </authorList>
    </citation>
    <scope>NUCLEOTIDE SEQUENCE</scope>
    <source>
        <strain evidence="2">CCMP281</strain>
    </source>
</reference>
<sequence>MDVTLPAGRYFFETSITPDTELERLNGEYLEARARTWKAKEAVRKMERAKNPEPTWSQTKKAWVSDGSSEGFVIEAMKRVELSRAEEQQNAADERRPKRDELSREAGPWPVVGPAVWVGRKGVLSIKRSRPFGLGSQYCTLGTWSAEPMDPVETFWTMPP</sequence>
<gene>
    <name evidence="2" type="ORF">HERI1096_LOCUS26299</name>
</gene>
<evidence type="ECO:0000256" key="1">
    <source>
        <dbReference type="SAM" id="MobiDB-lite"/>
    </source>
</evidence>
<evidence type="ECO:0000313" key="2">
    <source>
        <dbReference type="EMBL" id="CAE0126848.1"/>
    </source>
</evidence>